<name>A0A7S3IRK0_9SPIT</name>
<keyword evidence="1" id="KW-1133">Transmembrane helix</keyword>
<keyword evidence="1" id="KW-0472">Membrane</keyword>
<dbReference type="EMBL" id="HBIH01028695">
    <property type="protein sequence ID" value="CAE0330887.1"/>
    <property type="molecule type" value="Transcribed_RNA"/>
</dbReference>
<proteinExistence type="predicted"/>
<feature type="transmembrane region" description="Helical" evidence="1">
    <location>
        <begin position="98"/>
        <end position="117"/>
    </location>
</feature>
<reference evidence="2" key="1">
    <citation type="submission" date="2021-01" db="EMBL/GenBank/DDBJ databases">
        <authorList>
            <person name="Corre E."/>
            <person name="Pelletier E."/>
            <person name="Niang G."/>
            <person name="Scheremetjew M."/>
            <person name="Finn R."/>
            <person name="Kale V."/>
            <person name="Holt S."/>
            <person name="Cochrane G."/>
            <person name="Meng A."/>
            <person name="Brown T."/>
            <person name="Cohen L."/>
        </authorList>
    </citation>
    <scope>NUCLEOTIDE SEQUENCE</scope>
    <source>
        <strain evidence="2">S3</strain>
    </source>
</reference>
<protein>
    <submittedName>
        <fullName evidence="2">Uncharacterized protein</fullName>
    </submittedName>
</protein>
<accession>A0A7S3IRK0</accession>
<dbReference type="AlphaFoldDB" id="A0A7S3IRK0"/>
<evidence type="ECO:0000313" key="2">
    <source>
        <dbReference type="EMBL" id="CAE0330887.1"/>
    </source>
</evidence>
<sequence>MEWLRKDLMRDPWLTTRFRKYTCGPKRWQWKNRRGLRDHYRGEVFFNWMKYTILIWPLMIFAGRRARTYQGGVGVVPYQRFIHDWPNVKLGHNAQKQFWRYFWGTSVVVAGSIAWYVTDDSYMRDNYYTRPDFKPFPAMVENPTDYTKDTYNQLFQSNYGIYRDKRDSEEREKNTTWRFFKPLTANWDTKVNYYHGKDSLDTFQPSRGGFFPKNGNTLVDHMQS</sequence>
<evidence type="ECO:0000256" key="1">
    <source>
        <dbReference type="SAM" id="Phobius"/>
    </source>
</evidence>
<keyword evidence="1" id="KW-0812">Transmembrane</keyword>
<gene>
    <name evidence="2" type="ORF">SINC0208_LOCUS11520</name>
</gene>
<organism evidence="2">
    <name type="scientific">Strombidium inclinatum</name>
    <dbReference type="NCBI Taxonomy" id="197538"/>
    <lineage>
        <taxon>Eukaryota</taxon>
        <taxon>Sar</taxon>
        <taxon>Alveolata</taxon>
        <taxon>Ciliophora</taxon>
        <taxon>Intramacronucleata</taxon>
        <taxon>Spirotrichea</taxon>
        <taxon>Oligotrichia</taxon>
        <taxon>Strombidiidae</taxon>
        <taxon>Strombidium</taxon>
    </lineage>
</organism>
<feature type="transmembrane region" description="Helical" evidence="1">
    <location>
        <begin position="44"/>
        <end position="62"/>
    </location>
</feature>